<protein>
    <submittedName>
        <fullName evidence="1">Uncharacterized protein</fullName>
    </submittedName>
</protein>
<accession>A0A5P8W9B6</accession>
<reference evidence="1 2" key="1">
    <citation type="submission" date="2019-10" db="EMBL/GenBank/DDBJ databases">
        <title>Genomic and transcriptomic insights into the perfect genentic adaptation of a filamentous nitrogen-fixing cyanobacterium to rice fields.</title>
        <authorList>
            <person name="Chen Z."/>
        </authorList>
    </citation>
    <scope>NUCLEOTIDE SEQUENCE [LARGE SCALE GENOMIC DNA]</scope>
    <source>
        <strain evidence="1">CCNUC1</strain>
    </source>
</reference>
<gene>
    <name evidence="1" type="ORF">GXM_06615</name>
</gene>
<dbReference type="KEGG" id="nsh:GXM_06615"/>
<dbReference type="EMBL" id="CP045226">
    <property type="protein sequence ID" value="QFS49121.1"/>
    <property type="molecule type" value="Genomic_DNA"/>
</dbReference>
<evidence type="ECO:0000313" key="2">
    <source>
        <dbReference type="Proteomes" id="UP000326678"/>
    </source>
</evidence>
<dbReference type="AlphaFoldDB" id="A0A5P8W9B6"/>
<proteinExistence type="predicted"/>
<evidence type="ECO:0000313" key="1">
    <source>
        <dbReference type="EMBL" id="QFS49121.1"/>
    </source>
</evidence>
<organism evidence="1 2">
    <name type="scientific">Nostoc sphaeroides CCNUC1</name>
    <dbReference type="NCBI Taxonomy" id="2653204"/>
    <lineage>
        <taxon>Bacteria</taxon>
        <taxon>Bacillati</taxon>
        <taxon>Cyanobacteriota</taxon>
        <taxon>Cyanophyceae</taxon>
        <taxon>Nostocales</taxon>
        <taxon>Nostocaceae</taxon>
        <taxon>Nostoc</taxon>
    </lineage>
</organism>
<keyword evidence="2" id="KW-1185">Reference proteome</keyword>
<dbReference type="Proteomes" id="UP000326678">
    <property type="component" value="Chromosome Gxm1"/>
</dbReference>
<name>A0A5P8W9B6_9NOSO</name>
<sequence length="37" mass="4320">MRNETQHQQSLILLGFHECSTQSTNILFFLSNKRALI</sequence>